<dbReference type="Proteomes" id="UP000005222">
    <property type="component" value="Chromosome J"/>
</dbReference>
<dbReference type="OMA" id="TFWVDSI"/>
<keyword evidence="2" id="KW-1185">Reference proteome</keyword>
<dbReference type="FunCoup" id="G8YCF4">
    <property type="interactions" value="278"/>
</dbReference>
<dbReference type="HOGENOM" id="CLU_046293_1_0_1"/>
<protein>
    <submittedName>
        <fullName evidence="1">Piso0_002369 protein</fullName>
    </submittedName>
</protein>
<dbReference type="STRING" id="559304.G8YCF4"/>
<dbReference type="SUPFAM" id="SSF50104">
    <property type="entry name" value="Translation proteins SH3-like domain"/>
    <property type="match status" value="1"/>
</dbReference>
<organism evidence="1 2">
    <name type="scientific">Pichia sorbitophila (strain ATCC MYA-4447 / BCRC 22081 / CBS 7064 / NBRC 10061 / NRRL Y-12695)</name>
    <name type="common">Hybrid yeast</name>
    <dbReference type="NCBI Taxonomy" id="559304"/>
    <lineage>
        <taxon>Eukaryota</taxon>
        <taxon>Fungi</taxon>
        <taxon>Dikarya</taxon>
        <taxon>Ascomycota</taxon>
        <taxon>Saccharomycotina</taxon>
        <taxon>Pichiomycetes</taxon>
        <taxon>Debaryomycetaceae</taxon>
        <taxon>Millerozyma</taxon>
    </lineage>
</organism>
<gene>
    <name evidence="1" type="primary">Piso0_002369</name>
    <name evidence="1" type="ORF">GNLVRS01_PISO0J10503g</name>
</gene>
<evidence type="ECO:0000313" key="1">
    <source>
        <dbReference type="EMBL" id="CCE82635.1"/>
    </source>
</evidence>
<dbReference type="Pfam" id="PF22682">
    <property type="entry name" value="Ribosomal_uL24m-like"/>
    <property type="match status" value="1"/>
</dbReference>
<name>G8YCF4_PICSO</name>
<evidence type="ECO:0000313" key="2">
    <source>
        <dbReference type="Proteomes" id="UP000005222"/>
    </source>
</evidence>
<proteinExistence type="predicted"/>
<dbReference type="InParanoid" id="G8YCF4"/>
<accession>G8YCF4</accession>
<dbReference type="OrthoDB" id="359154at2759"/>
<sequence length="321" mass="37505">MSWNTARKRFQRNVESYPKALRDVYLARANRFTLPTFESKEWPFPKNERKTKTEEIGFVNGDLAYITEGEKKGTVSTIFQYSPETDSVLLADVTSKKLLPKPYWVENQTSHLVDYPDYVKKSHIKLAAKDRDENGKVYYVVADKVIYKEKYYDDRYKRWLPRRYVKGHESIEIPWPNPPSEPKDDYLSTKESTVFEKSYELQSLAKPPVPAGVLAELRNPYSRYKKRFLTEADARRINGPEMPLTDEQKIYLAKKTAQPPKVHKRLSEDIQDFIGARIADHLNNIENPAMLAHLDVLSKSKIPDFQKTMKQIEEHEATQQQ</sequence>
<reference evidence="1 2" key="1">
    <citation type="journal article" date="2012" name="G3 (Bethesda)">
        <title>Pichia sorbitophila, an interspecies yeast hybrid reveals early steps of genome resolution following polyploidization.</title>
        <authorList>
            <person name="Leh Louis V."/>
            <person name="Despons L."/>
            <person name="Friedrich A."/>
            <person name="Martin T."/>
            <person name="Durrens P."/>
            <person name="Casaregola S."/>
            <person name="Neuveglise C."/>
            <person name="Fairhead C."/>
            <person name="Marck C."/>
            <person name="Cruz J.A."/>
            <person name="Straub M.L."/>
            <person name="Kugler V."/>
            <person name="Sacerdot C."/>
            <person name="Uzunov Z."/>
            <person name="Thierry A."/>
            <person name="Weiss S."/>
            <person name="Bleykasten C."/>
            <person name="De Montigny J."/>
            <person name="Jacques N."/>
            <person name="Jung P."/>
            <person name="Lemaire M."/>
            <person name="Mallet S."/>
            <person name="Morel G."/>
            <person name="Richard G.F."/>
            <person name="Sarkar A."/>
            <person name="Savel G."/>
            <person name="Schacherer J."/>
            <person name="Seret M.L."/>
            <person name="Talla E."/>
            <person name="Samson G."/>
            <person name="Jubin C."/>
            <person name="Poulain J."/>
            <person name="Vacherie B."/>
            <person name="Barbe V."/>
            <person name="Pelletier E."/>
            <person name="Sherman D.J."/>
            <person name="Westhof E."/>
            <person name="Weissenbach J."/>
            <person name="Baret P.V."/>
            <person name="Wincker P."/>
            <person name="Gaillardin C."/>
            <person name="Dujon B."/>
            <person name="Souciet J.L."/>
        </authorList>
    </citation>
    <scope>NUCLEOTIDE SEQUENCE [LARGE SCALE GENOMIC DNA]</scope>
    <source>
        <strain evidence="2">ATCC MYA-4447 / BCRC 22081 / CBS 7064 / NBRC 10061 / NRRL Y-12695</strain>
    </source>
</reference>
<dbReference type="EMBL" id="FO082050">
    <property type="protein sequence ID" value="CCE82635.1"/>
    <property type="molecule type" value="Genomic_DNA"/>
</dbReference>
<dbReference type="AlphaFoldDB" id="G8YCF4"/>
<dbReference type="eggNOG" id="ENOG502QUDZ">
    <property type="taxonomic scope" value="Eukaryota"/>
</dbReference>
<dbReference type="InterPro" id="IPR008991">
    <property type="entry name" value="Translation_prot_SH3-like_sf"/>
</dbReference>